<protein>
    <submittedName>
        <fullName evidence="2">Tn4651 auxiliary cointegrate resolution protein T</fullName>
    </submittedName>
</protein>
<name>A0A3B0WKB8_9ZZZZ</name>
<dbReference type="AlphaFoldDB" id="A0A3B0WKB8"/>
<evidence type="ECO:0000313" key="2">
    <source>
        <dbReference type="EMBL" id="VAW55751.1"/>
    </source>
</evidence>
<feature type="domain" description="KfrA N-terminal DNA-binding" evidence="1">
    <location>
        <begin position="8"/>
        <end position="57"/>
    </location>
</feature>
<reference evidence="2" key="1">
    <citation type="submission" date="2018-06" db="EMBL/GenBank/DDBJ databases">
        <authorList>
            <person name="Zhirakovskaya E."/>
        </authorList>
    </citation>
    <scope>NUCLEOTIDE SEQUENCE</scope>
</reference>
<accession>A0A3B0WKB8</accession>
<dbReference type="Pfam" id="PF11740">
    <property type="entry name" value="KfrA_N"/>
    <property type="match status" value="1"/>
</dbReference>
<dbReference type="InterPro" id="IPR021104">
    <property type="entry name" value="KfrA_DNA-bd_N"/>
</dbReference>
<feature type="non-terminal residue" evidence="2">
    <location>
        <position position="58"/>
    </location>
</feature>
<evidence type="ECO:0000259" key="1">
    <source>
        <dbReference type="Pfam" id="PF11740"/>
    </source>
</evidence>
<gene>
    <name evidence="2" type="ORF">MNBD_GAMMA07-1008</name>
</gene>
<proteinExistence type="predicted"/>
<dbReference type="EMBL" id="UOFF01000110">
    <property type="protein sequence ID" value="VAW55751.1"/>
    <property type="molecule type" value="Genomic_DNA"/>
</dbReference>
<sequence>MARGGINKALVQQALEALMSKGQNPSIDAIRVELGNTGSKSTIHRHLKELEEEASTRL</sequence>
<organism evidence="2">
    <name type="scientific">hydrothermal vent metagenome</name>
    <dbReference type="NCBI Taxonomy" id="652676"/>
    <lineage>
        <taxon>unclassified sequences</taxon>
        <taxon>metagenomes</taxon>
        <taxon>ecological metagenomes</taxon>
    </lineage>
</organism>